<keyword evidence="1" id="KW-0175">Coiled coil</keyword>
<name>A0A6P1Y566_9SPIR</name>
<dbReference type="InterPro" id="IPR037291">
    <property type="entry name" value="DUF4139"/>
</dbReference>
<gene>
    <name evidence="3" type="ORF">GWP43_12445</name>
</gene>
<dbReference type="AlphaFoldDB" id="A0A6P1Y566"/>
<evidence type="ECO:0000313" key="4">
    <source>
        <dbReference type="Proteomes" id="UP000464374"/>
    </source>
</evidence>
<dbReference type="PANTHER" id="PTHR38075">
    <property type="entry name" value="DUF4139 DOMAIN-CONTAINING PROTEIN"/>
    <property type="match status" value="1"/>
</dbReference>
<proteinExistence type="predicted"/>
<dbReference type="KEGG" id="trz:GWP43_12445"/>
<dbReference type="PANTHER" id="PTHR38075:SF1">
    <property type="entry name" value="DUF4139 DOMAIN-CONTAINING PROTEIN"/>
    <property type="match status" value="1"/>
</dbReference>
<feature type="coiled-coil region" evidence="1">
    <location>
        <begin position="634"/>
        <end position="661"/>
    </location>
</feature>
<dbReference type="EMBL" id="CP048020">
    <property type="protein sequence ID" value="QHX44123.1"/>
    <property type="molecule type" value="Genomic_DNA"/>
</dbReference>
<evidence type="ECO:0000313" key="3">
    <source>
        <dbReference type="EMBL" id="QHX44123.1"/>
    </source>
</evidence>
<reference evidence="3 4" key="1">
    <citation type="submission" date="2020-01" db="EMBL/GenBank/DDBJ databases">
        <title>Complete genome sequence of a human oral phylogroup 1 Treponema sp. strain ATCC 700766, originally isolated from periodontitis dental plaque.</title>
        <authorList>
            <person name="Chan Y."/>
            <person name="Huo Y.-B."/>
            <person name="Yu X.-L."/>
            <person name="Zeng H."/>
            <person name="Leung W.-K."/>
            <person name="Watt R.M."/>
        </authorList>
    </citation>
    <scope>NUCLEOTIDE SEQUENCE [LARGE SCALE GENOMIC DNA]</scope>
    <source>
        <strain evidence="3 4">OMZ 804</strain>
    </source>
</reference>
<feature type="domain" description="DUF4139" evidence="2">
    <location>
        <begin position="212"/>
        <end position="504"/>
    </location>
</feature>
<organism evidence="3 4">
    <name type="scientific">Treponema vincentii</name>
    <dbReference type="NCBI Taxonomy" id="69710"/>
    <lineage>
        <taxon>Bacteria</taxon>
        <taxon>Pseudomonadati</taxon>
        <taxon>Spirochaetota</taxon>
        <taxon>Spirochaetia</taxon>
        <taxon>Spirochaetales</taxon>
        <taxon>Treponemataceae</taxon>
        <taxon>Treponema</taxon>
    </lineage>
</organism>
<accession>A0A6P1Y566</accession>
<dbReference type="Proteomes" id="UP000464374">
    <property type="component" value="Chromosome"/>
</dbReference>
<dbReference type="Pfam" id="PF13598">
    <property type="entry name" value="DUF4139"/>
    <property type="match status" value="1"/>
</dbReference>
<sequence>MKNMISMILSAACIVGITAEPAKNFSADDIPLKKVTLYSSGVAHYVHEGTVTGSGNIALLFSPAQINDVLKSLVVTDPGAKSLAVNYQSEDTLRKTLESLKIDLSAATTLYDILKAQKGAEVELFTPHQITGKILSVDKNSSKETDSFFISLAAKDGIHLIAFSDIQSFKFTDARRNEDLNTALALILDASAKNRKKLDIKIDAQGERKIGLSYVMEAPVWKASYRLDMGTDKAAFQAWAIIDNSTDLDWKNITLTLTTGRPVGFTQNLYAPYYTYRPEVPLAIAQAAKAETFASADTAVEYAAAMPLAEKRSMMMKKEASRYASEAYDEAEYQDLEEKNTSAYFENQAEAGNAGEMFAFTPSKPITLERQQSTMIPLTLATLPAEKYSVFSSIPYNERVNPKFCISIENTSGLKLPAGSITVLDGGEYSGDALLEFLPEAEKRLIAYGDDIEVTGSKRADSTRTIETIKMADGVMTTSYRQVQSTIYLIRNANKKERTVIVEHAKNAGFELTSKQALAETTANKYRFKFKAAGNTGTELKVEEARTYQSTQKIFDMNSNTFISYTTNAEIPEKVRKAFASIITEKEKVSAAEKALKTLQDRQTEIGKEQDRVRRNLEAVGSESQQGRAFLTKLLKLETELDELKTDITTATEQLTNAQQKFAAFVKNIRIE</sequence>
<protein>
    <submittedName>
        <fullName evidence="3">DUF4139 domain-containing protein</fullName>
    </submittedName>
</protein>
<evidence type="ECO:0000256" key="1">
    <source>
        <dbReference type="SAM" id="Coils"/>
    </source>
</evidence>
<evidence type="ECO:0000259" key="2">
    <source>
        <dbReference type="Pfam" id="PF13598"/>
    </source>
</evidence>
<dbReference type="RefSeq" id="WP_162664409.1">
    <property type="nucleotide sequence ID" value="NZ_CP048020.1"/>
</dbReference>